<evidence type="ECO:0000256" key="1">
    <source>
        <dbReference type="SAM" id="Coils"/>
    </source>
</evidence>
<accession>H0HQS2</accession>
<dbReference type="Proteomes" id="UP000003250">
    <property type="component" value="Unassembled WGS sequence"/>
</dbReference>
<feature type="coiled-coil region" evidence="1">
    <location>
        <begin position="12"/>
        <end position="39"/>
    </location>
</feature>
<dbReference type="RefSeq" id="WP_008836132.1">
    <property type="nucleotide sequence ID" value="NZ_AHAM01000096.1"/>
</dbReference>
<protein>
    <recommendedName>
        <fullName evidence="5">DUF1515 domain-containing protein</fullName>
    </recommendedName>
</protein>
<feature type="transmembrane region" description="Helical" evidence="2">
    <location>
        <begin position="98"/>
        <end position="120"/>
    </location>
</feature>
<keyword evidence="2" id="KW-0812">Transmembrane</keyword>
<name>H0HQS2_9HYPH</name>
<keyword evidence="1" id="KW-0175">Coiled coil</keyword>
<evidence type="ECO:0000313" key="4">
    <source>
        <dbReference type="Proteomes" id="UP000003250"/>
    </source>
</evidence>
<dbReference type="PATRIC" id="fig|1107882.3.peg.2450"/>
<proteinExistence type="predicted"/>
<keyword evidence="2" id="KW-1133">Transmembrane helix</keyword>
<dbReference type="OrthoDB" id="8084352at2"/>
<dbReference type="Pfam" id="PF07439">
    <property type="entry name" value="DUF1515"/>
    <property type="match status" value="1"/>
</dbReference>
<dbReference type="InterPro" id="IPR010889">
    <property type="entry name" value="DUF1515"/>
</dbReference>
<keyword evidence="2" id="KW-0472">Membrane</keyword>
<dbReference type="EMBL" id="AHAM01000096">
    <property type="protein sequence ID" value="EHK56886.1"/>
    <property type="molecule type" value="Genomic_DNA"/>
</dbReference>
<dbReference type="AlphaFoldDB" id="H0HQS2"/>
<sequence length="126" mass="13586">MAASLNEIYKMLGELTGTVKAINEKVDDLKSDMGESEAASATSRANVHRRLDEVVLRTTHLETDMLTVKNKVEGVEAVTVDVISLRQQALGAGTLGHWLIKIGIAVVGFAGWAIGIYTWITGRPPP</sequence>
<evidence type="ECO:0008006" key="5">
    <source>
        <dbReference type="Google" id="ProtNLM"/>
    </source>
</evidence>
<evidence type="ECO:0000313" key="3">
    <source>
        <dbReference type="EMBL" id="EHK56886.1"/>
    </source>
</evidence>
<keyword evidence="4" id="KW-1185">Reference proteome</keyword>
<organism evidence="3 4">
    <name type="scientific">Mesorhizobium alhagi CCNWXJ12-2</name>
    <dbReference type="NCBI Taxonomy" id="1107882"/>
    <lineage>
        <taxon>Bacteria</taxon>
        <taxon>Pseudomonadati</taxon>
        <taxon>Pseudomonadota</taxon>
        <taxon>Alphaproteobacteria</taxon>
        <taxon>Hyphomicrobiales</taxon>
        <taxon>Phyllobacteriaceae</taxon>
        <taxon>Allomesorhizobium</taxon>
    </lineage>
</organism>
<evidence type="ECO:0000256" key="2">
    <source>
        <dbReference type="SAM" id="Phobius"/>
    </source>
</evidence>
<gene>
    <name evidence="3" type="ORF">MAXJ12_12512</name>
</gene>
<reference evidence="3 4" key="1">
    <citation type="journal article" date="2012" name="J. Bacteriol.">
        <title>Draft Genome Sequence of Mesorhizobium alhagi CCNWXJ12-2T, a Novel Salt-Resistant Species Isolated from the Desert of Northwestern China.</title>
        <authorList>
            <person name="Zhou M."/>
            <person name="Chen W."/>
            <person name="Chen H."/>
            <person name="Wei G."/>
        </authorList>
    </citation>
    <scope>NUCLEOTIDE SEQUENCE [LARGE SCALE GENOMIC DNA]</scope>
    <source>
        <strain evidence="3 4">CCNWXJ12-2</strain>
    </source>
</reference>